<proteinExistence type="predicted"/>
<feature type="region of interest" description="Disordered" evidence="1">
    <location>
        <begin position="60"/>
        <end position="87"/>
    </location>
</feature>
<keyword evidence="3" id="KW-1185">Reference proteome</keyword>
<evidence type="ECO:0000313" key="2">
    <source>
        <dbReference type="EnsemblPlants" id="OGLUM03G18370.1"/>
    </source>
</evidence>
<dbReference type="Gramene" id="OGLUM03G18370.1">
    <property type="protein sequence ID" value="OGLUM03G18370.1"/>
    <property type="gene ID" value="OGLUM03G18370"/>
</dbReference>
<dbReference type="EnsemblPlants" id="OGLUM03G18370.1">
    <property type="protein sequence ID" value="OGLUM03G18370.1"/>
    <property type="gene ID" value="OGLUM03G18370"/>
</dbReference>
<reference evidence="2" key="1">
    <citation type="submission" date="2015-04" db="UniProtKB">
        <authorList>
            <consortium name="EnsemblPlants"/>
        </authorList>
    </citation>
    <scope>IDENTIFICATION</scope>
</reference>
<reference evidence="2" key="2">
    <citation type="submission" date="2018-05" db="EMBL/GenBank/DDBJ databases">
        <title>OgluRS3 (Oryza glumaepatula Reference Sequence Version 3).</title>
        <authorList>
            <person name="Zhang J."/>
            <person name="Kudrna D."/>
            <person name="Lee S."/>
            <person name="Talag J."/>
            <person name="Welchert J."/>
            <person name="Wing R.A."/>
        </authorList>
    </citation>
    <scope>NUCLEOTIDE SEQUENCE [LARGE SCALE GENOMIC DNA]</scope>
</reference>
<protein>
    <submittedName>
        <fullName evidence="2">Uncharacterized protein</fullName>
    </submittedName>
</protein>
<dbReference type="Proteomes" id="UP000026961">
    <property type="component" value="Chromosome 3"/>
</dbReference>
<dbReference type="HOGENOM" id="CLU_2162341_0_0_1"/>
<feature type="compositionally biased region" description="Gly residues" evidence="1">
    <location>
        <begin position="61"/>
        <end position="79"/>
    </location>
</feature>
<dbReference type="AlphaFoldDB" id="A0A0D9Z7J8"/>
<evidence type="ECO:0000256" key="1">
    <source>
        <dbReference type="SAM" id="MobiDB-lite"/>
    </source>
</evidence>
<sequence length="111" mass="12341">MPPWLLAFDSLIGAERRRRWGRGTERRRWVRDAETTPVGEGRGKAAAVGMGVERRRWGWARRGGGEGGAQEGNGGGGGARAKRRWGRGAVAGGERCDLRWEEEGEKRRVRD</sequence>
<accession>A0A0D9Z7J8</accession>
<evidence type="ECO:0000313" key="3">
    <source>
        <dbReference type="Proteomes" id="UP000026961"/>
    </source>
</evidence>
<organism evidence="2">
    <name type="scientific">Oryza glumipatula</name>
    <dbReference type="NCBI Taxonomy" id="40148"/>
    <lineage>
        <taxon>Eukaryota</taxon>
        <taxon>Viridiplantae</taxon>
        <taxon>Streptophyta</taxon>
        <taxon>Embryophyta</taxon>
        <taxon>Tracheophyta</taxon>
        <taxon>Spermatophyta</taxon>
        <taxon>Magnoliopsida</taxon>
        <taxon>Liliopsida</taxon>
        <taxon>Poales</taxon>
        <taxon>Poaceae</taxon>
        <taxon>BOP clade</taxon>
        <taxon>Oryzoideae</taxon>
        <taxon>Oryzeae</taxon>
        <taxon>Oryzinae</taxon>
        <taxon>Oryza</taxon>
    </lineage>
</organism>
<name>A0A0D9Z7J8_9ORYZ</name>